<dbReference type="HOGENOM" id="CLU_105576_0_0_1"/>
<reference evidence="4" key="1">
    <citation type="submission" date="2012-12" db="EMBL/GenBank/DDBJ databases">
        <authorList>
            <person name="Hellsten U."/>
            <person name="Grimwood J."/>
            <person name="Chapman J.A."/>
            <person name="Shapiro H."/>
            <person name="Aerts A."/>
            <person name="Otillar R.P."/>
            <person name="Terry A.Y."/>
            <person name="Boore J.L."/>
            <person name="Simakov O."/>
            <person name="Marletaz F."/>
            <person name="Cho S.-J."/>
            <person name="Edsinger-Gonzales E."/>
            <person name="Havlak P."/>
            <person name="Kuo D.-H."/>
            <person name="Larsson T."/>
            <person name="Lv J."/>
            <person name="Arendt D."/>
            <person name="Savage R."/>
            <person name="Osoegawa K."/>
            <person name="de Jong P."/>
            <person name="Lindberg D.R."/>
            <person name="Seaver E.C."/>
            <person name="Weisblat D.A."/>
            <person name="Putnam N.H."/>
            <person name="Grigoriev I.V."/>
            <person name="Rokhsar D.S."/>
        </authorList>
    </citation>
    <scope>NUCLEOTIDE SEQUENCE</scope>
    <source>
        <strain evidence="4">I ESC-2004</strain>
    </source>
</reference>
<name>R7V1A0_CAPTE</name>
<gene>
    <name evidence="2" type="ORF">CAPTEDRAFT_200340</name>
</gene>
<dbReference type="EMBL" id="AMQN01000988">
    <property type="status" value="NOT_ANNOTATED_CDS"/>
    <property type="molecule type" value="Genomic_DNA"/>
</dbReference>
<keyword evidence="1" id="KW-0175">Coiled coil</keyword>
<feature type="coiled-coil region" evidence="1">
    <location>
        <begin position="15"/>
        <end position="49"/>
    </location>
</feature>
<feature type="coiled-coil region" evidence="1">
    <location>
        <begin position="110"/>
        <end position="137"/>
    </location>
</feature>
<sequence length="173" mass="20715">MGRYTAVQSGSEKPKDDVRRVNELLSAECSQVQEEYKHLRGVVEQLSREYEDSKEVDFFRRYGMLKGMIKRSVLHLKLTSNEEHNPHVPTCGKQKEENRKREEHIVGLSKDEITQENDEIQEQIKEYRRKISMMKDLIEQMDHSYEVSKRYIAVQRYRLMKVMIKTVVHNKWI</sequence>
<evidence type="ECO:0000313" key="3">
    <source>
        <dbReference type="EnsemblMetazoa" id="CapteP200340"/>
    </source>
</evidence>
<dbReference type="AlphaFoldDB" id="R7V1A0"/>
<dbReference type="PANTHER" id="PTHR21010:SF3">
    <property type="entry name" value="DAXX"/>
    <property type="match status" value="1"/>
</dbReference>
<dbReference type="OrthoDB" id="10052054at2759"/>
<dbReference type="EMBL" id="KB298217">
    <property type="protein sequence ID" value="ELU09471.1"/>
    <property type="molecule type" value="Genomic_DNA"/>
</dbReference>
<organism evidence="2">
    <name type="scientific">Capitella teleta</name>
    <name type="common">Polychaete worm</name>
    <dbReference type="NCBI Taxonomy" id="283909"/>
    <lineage>
        <taxon>Eukaryota</taxon>
        <taxon>Metazoa</taxon>
        <taxon>Spiralia</taxon>
        <taxon>Lophotrochozoa</taxon>
        <taxon>Annelida</taxon>
        <taxon>Polychaeta</taxon>
        <taxon>Sedentaria</taxon>
        <taxon>Scolecida</taxon>
        <taxon>Capitellidae</taxon>
        <taxon>Capitella</taxon>
    </lineage>
</organism>
<keyword evidence="4" id="KW-1185">Reference proteome</keyword>
<reference evidence="2 4" key="2">
    <citation type="journal article" date="2013" name="Nature">
        <title>Insights into bilaterian evolution from three spiralian genomes.</title>
        <authorList>
            <person name="Simakov O."/>
            <person name="Marletaz F."/>
            <person name="Cho S.J."/>
            <person name="Edsinger-Gonzales E."/>
            <person name="Havlak P."/>
            <person name="Hellsten U."/>
            <person name="Kuo D.H."/>
            <person name="Larsson T."/>
            <person name="Lv J."/>
            <person name="Arendt D."/>
            <person name="Savage R."/>
            <person name="Osoegawa K."/>
            <person name="de Jong P."/>
            <person name="Grimwood J."/>
            <person name="Chapman J.A."/>
            <person name="Shapiro H."/>
            <person name="Aerts A."/>
            <person name="Otillar R.P."/>
            <person name="Terry A.Y."/>
            <person name="Boore J.L."/>
            <person name="Grigoriev I.V."/>
            <person name="Lindberg D.R."/>
            <person name="Seaver E.C."/>
            <person name="Weisblat D.A."/>
            <person name="Putnam N.H."/>
            <person name="Rokhsar D.S."/>
        </authorList>
    </citation>
    <scope>NUCLEOTIDE SEQUENCE</scope>
    <source>
        <strain evidence="2 4">I ESC-2004</strain>
    </source>
</reference>
<evidence type="ECO:0000313" key="2">
    <source>
        <dbReference type="EMBL" id="ELU09471.1"/>
    </source>
</evidence>
<evidence type="ECO:0000256" key="1">
    <source>
        <dbReference type="SAM" id="Coils"/>
    </source>
</evidence>
<accession>R7V1A0</accession>
<reference evidence="3" key="3">
    <citation type="submission" date="2015-06" db="UniProtKB">
        <authorList>
            <consortium name="EnsemblMetazoa"/>
        </authorList>
    </citation>
    <scope>IDENTIFICATION</scope>
</reference>
<dbReference type="PANTHER" id="PTHR21010">
    <property type="entry name" value="AGAP001581-PA"/>
    <property type="match status" value="1"/>
</dbReference>
<dbReference type="EnsemblMetazoa" id="CapteT200340">
    <property type="protein sequence ID" value="CapteP200340"/>
    <property type="gene ID" value="CapteG200340"/>
</dbReference>
<dbReference type="OMA" id="TEPFVKR"/>
<evidence type="ECO:0000313" key="4">
    <source>
        <dbReference type="Proteomes" id="UP000014760"/>
    </source>
</evidence>
<dbReference type="Proteomes" id="UP000014760">
    <property type="component" value="Unassembled WGS sequence"/>
</dbReference>
<protein>
    <submittedName>
        <fullName evidence="2 3">Uncharacterized protein</fullName>
    </submittedName>
</protein>
<proteinExistence type="predicted"/>